<feature type="region of interest" description="Disordered" evidence="1">
    <location>
        <begin position="94"/>
        <end position="114"/>
    </location>
</feature>
<sequence length="114" mass="12701">MLVRDDYAGWYQFDEGLAGVQQCAAHLIRHLQGVYDLDAQAQRWARNVQQVLRDANAAVVAAVAGGQRHLDAELLASLRNRYDSNVAEGIAVNQNQPWPKGNHPGYNLAKRLHD</sequence>
<dbReference type="AlphaFoldDB" id="T0YMY3"/>
<accession>T0YMY3</accession>
<evidence type="ECO:0000313" key="2">
    <source>
        <dbReference type="EMBL" id="EQD34418.1"/>
    </source>
</evidence>
<organism evidence="2">
    <name type="scientific">mine drainage metagenome</name>
    <dbReference type="NCBI Taxonomy" id="410659"/>
    <lineage>
        <taxon>unclassified sequences</taxon>
        <taxon>metagenomes</taxon>
        <taxon>ecological metagenomes</taxon>
    </lineage>
</organism>
<protein>
    <submittedName>
        <fullName evidence="2">Transposase IS66</fullName>
    </submittedName>
</protein>
<gene>
    <name evidence="2" type="ORF">B1B_17215</name>
</gene>
<dbReference type="EMBL" id="AUZY01011500">
    <property type="protein sequence ID" value="EQD34418.1"/>
    <property type="molecule type" value="Genomic_DNA"/>
</dbReference>
<evidence type="ECO:0000256" key="1">
    <source>
        <dbReference type="SAM" id="MobiDB-lite"/>
    </source>
</evidence>
<proteinExistence type="predicted"/>
<comment type="caution">
    <text evidence="2">The sequence shown here is derived from an EMBL/GenBank/DDBJ whole genome shotgun (WGS) entry which is preliminary data.</text>
</comment>
<feature type="non-terminal residue" evidence="2">
    <location>
        <position position="114"/>
    </location>
</feature>
<reference evidence="2" key="1">
    <citation type="submission" date="2013-08" db="EMBL/GenBank/DDBJ databases">
        <authorList>
            <person name="Mendez C."/>
            <person name="Richter M."/>
            <person name="Ferrer M."/>
            <person name="Sanchez J."/>
        </authorList>
    </citation>
    <scope>NUCLEOTIDE SEQUENCE</scope>
</reference>
<reference evidence="2" key="2">
    <citation type="journal article" date="2014" name="ISME J.">
        <title>Microbial stratification in low pH oxic and suboxic macroscopic growths along an acid mine drainage.</title>
        <authorList>
            <person name="Mendez-Garcia C."/>
            <person name="Mesa V."/>
            <person name="Sprenger R.R."/>
            <person name="Richter M."/>
            <person name="Diez M.S."/>
            <person name="Solano J."/>
            <person name="Bargiela R."/>
            <person name="Golyshina O.V."/>
            <person name="Manteca A."/>
            <person name="Ramos J.L."/>
            <person name="Gallego J.R."/>
            <person name="Llorente I."/>
            <person name="Martins Dos Santos V.A."/>
            <person name="Jensen O.N."/>
            <person name="Pelaez A.I."/>
            <person name="Sanchez J."/>
            <person name="Ferrer M."/>
        </authorList>
    </citation>
    <scope>NUCLEOTIDE SEQUENCE</scope>
</reference>
<name>T0YMY3_9ZZZZ</name>